<keyword evidence="4 9" id="KW-0547">Nucleotide-binding</keyword>
<keyword evidence="2" id="KW-0723">Serine/threonine-protein kinase</keyword>
<keyword evidence="3" id="KW-0808">Transferase</keyword>
<dbReference type="EC" id="2.7.11.1" evidence="1"/>
<evidence type="ECO:0000313" key="12">
    <source>
        <dbReference type="EMBL" id="KAB8356467.1"/>
    </source>
</evidence>
<accession>A0A5N6KXE3</accession>
<dbReference type="GO" id="GO:0000245">
    <property type="term" value="P:spliceosomal complex assembly"/>
    <property type="evidence" value="ECO:0007669"/>
    <property type="project" value="TreeGrafter"/>
</dbReference>
<dbReference type="PANTHER" id="PTHR47634">
    <property type="entry name" value="PROTEIN KINASE DOMAIN-CONTAINING PROTEIN-RELATED"/>
    <property type="match status" value="1"/>
</dbReference>
<evidence type="ECO:0000256" key="10">
    <source>
        <dbReference type="SAM" id="MobiDB-lite"/>
    </source>
</evidence>
<comment type="catalytic activity">
    <reaction evidence="8">
        <text>L-seryl-[protein] + ATP = O-phospho-L-seryl-[protein] + ADP + H(+)</text>
        <dbReference type="Rhea" id="RHEA:17989"/>
        <dbReference type="Rhea" id="RHEA-COMP:9863"/>
        <dbReference type="Rhea" id="RHEA-COMP:11604"/>
        <dbReference type="ChEBI" id="CHEBI:15378"/>
        <dbReference type="ChEBI" id="CHEBI:29999"/>
        <dbReference type="ChEBI" id="CHEBI:30616"/>
        <dbReference type="ChEBI" id="CHEBI:83421"/>
        <dbReference type="ChEBI" id="CHEBI:456216"/>
        <dbReference type="EC" id="2.7.11.1"/>
    </reaction>
</comment>
<feature type="region of interest" description="Disordered" evidence="10">
    <location>
        <begin position="23"/>
        <end position="49"/>
    </location>
</feature>
<comment type="catalytic activity">
    <reaction evidence="7">
        <text>L-threonyl-[protein] + ATP = O-phospho-L-threonyl-[protein] + ADP + H(+)</text>
        <dbReference type="Rhea" id="RHEA:46608"/>
        <dbReference type="Rhea" id="RHEA-COMP:11060"/>
        <dbReference type="Rhea" id="RHEA-COMP:11605"/>
        <dbReference type="ChEBI" id="CHEBI:15378"/>
        <dbReference type="ChEBI" id="CHEBI:30013"/>
        <dbReference type="ChEBI" id="CHEBI:30616"/>
        <dbReference type="ChEBI" id="CHEBI:61977"/>
        <dbReference type="ChEBI" id="CHEBI:456216"/>
        <dbReference type="EC" id="2.7.11.1"/>
    </reaction>
</comment>
<dbReference type="SUPFAM" id="SSF56112">
    <property type="entry name" value="Protein kinase-like (PK-like)"/>
    <property type="match status" value="1"/>
</dbReference>
<dbReference type="GO" id="GO:0005634">
    <property type="term" value="C:nucleus"/>
    <property type="evidence" value="ECO:0007669"/>
    <property type="project" value="TreeGrafter"/>
</dbReference>
<comment type="caution">
    <text evidence="12">The sequence shown here is derived from an EMBL/GenBank/DDBJ whole genome shotgun (WGS) entry which is preliminary data.</text>
</comment>
<keyword evidence="13" id="KW-1185">Reference proteome</keyword>
<dbReference type="GO" id="GO:0050684">
    <property type="term" value="P:regulation of mRNA processing"/>
    <property type="evidence" value="ECO:0007669"/>
    <property type="project" value="TreeGrafter"/>
</dbReference>
<dbReference type="PROSITE" id="PS50011">
    <property type="entry name" value="PROTEIN_KINASE_DOM"/>
    <property type="match status" value="1"/>
</dbReference>
<evidence type="ECO:0000256" key="2">
    <source>
        <dbReference type="ARBA" id="ARBA00022527"/>
    </source>
</evidence>
<evidence type="ECO:0000256" key="1">
    <source>
        <dbReference type="ARBA" id="ARBA00012513"/>
    </source>
</evidence>
<dbReference type="SMART" id="SM00220">
    <property type="entry name" value="S_TKc"/>
    <property type="match status" value="1"/>
</dbReference>
<name>A0A5N6KXE3_9ROSI</name>
<evidence type="ECO:0000313" key="13">
    <source>
        <dbReference type="Proteomes" id="UP000327013"/>
    </source>
</evidence>
<evidence type="ECO:0000256" key="9">
    <source>
        <dbReference type="PROSITE-ProRule" id="PRU10141"/>
    </source>
</evidence>
<organism evidence="12 13">
    <name type="scientific">Carpinus fangiana</name>
    <dbReference type="NCBI Taxonomy" id="176857"/>
    <lineage>
        <taxon>Eukaryota</taxon>
        <taxon>Viridiplantae</taxon>
        <taxon>Streptophyta</taxon>
        <taxon>Embryophyta</taxon>
        <taxon>Tracheophyta</taxon>
        <taxon>Spermatophyta</taxon>
        <taxon>Magnoliopsida</taxon>
        <taxon>eudicotyledons</taxon>
        <taxon>Gunneridae</taxon>
        <taxon>Pentapetalae</taxon>
        <taxon>rosids</taxon>
        <taxon>fabids</taxon>
        <taxon>Fagales</taxon>
        <taxon>Betulaceae</taxon>
        <taxon>Carpinus</taxon>
    </lineage>
</organism>
<dbReference type="GO" id="GO:0004674">
    <property type="term" value="F:protein serine/threonine kinase activity"/>
    <property type="evidence" value="ECO:0007669"/>
    <property type="project" value="UniProtKB-KW"/>
</dbReference>
<dbReference type="InterPro" id="IPR017441">
    <property type="entry name" value="Protein_kinase_ATP_BS"/>
</dbReference>
<evidence type="ECO:0000256" key="5">
    <source>
        <dbReference type="ARBA" id="ARBA00022777"/>
    </source>
</evidence>
<dbReference type="InterPro" id="IPR011009">
    <property type="entry name" value="Kinase-like_dom_sf"/>
</dbReference>
<evidence type="ECO:0000256" key="4">
    <source>
        <dbReference type="ARBA" id="ARBA00022741"/>
    </source>
</evidence>
<dbReference type="Proteomes" id="UP000327013">
    <property type="component" value="Unassembled WGS sequence"/>
</dbReference>
<dbReference type="Gene3D" id="1.10.510.10">
    <property type="entry name" value="Transferase(Phosphotransferase) domain 1"/>
    <property type="match status" value="1"/>
</dbReference>
<evidence type="ECO:0000256" key="3">
    <source>
        <dbReference type="ARBA" id="ARBA00022679"/>
    </source>
</evidence>
<dbReference type="PANTHER" id="PTHR47634:SF9">
    <property type="entry name" value="PROTEIN KINASE DOMAIN-CONTAINING PROTEIN-RELATED"/>
    <property type="match status" value="1"/>
</dbReference>
<proteinExistence type="predicted"/>
<evidence type="ECO:0000256" key="6">
    <source>
        <dbReference type="ARBA" id="ARBA00022840"/>
    </source>
</evidence>
<feature type="compositionally biased region" description="Basic and acidic residues" evidence="10">
    <location>
        <begin position="23"/>
        <end position="36"/>
    </location>
</feature>
<feature type="binding site" evidence="9">
    <location>
        <position position="183"/>
    </location>
    <ligand>
        <name>ATP</name>
        <dbReference type="ChEBI" id="CHEBI:30616"/>
    </ligand>
</feature>
<evidence type="ECO:0000259" key="11">
    <source>
        <dbReference type="PROSITE" id="PS50011"/>
    </source>
</evidence>
<dbReference type="PROSITE" id="PS00107">
    <property type="entry name" value="PROTEIN_KINASE_ATP"/>
    <property type="match status" value="1"/>
</dbReference>
<protein>
    <recommendedName>
        <fullName evidence="1">non-specific serine/threonine protein kinase</fullName>
        <ecNumber evidence="1">2.7.11.1</ecNumber>
    </recommendedName>
</protein>
<dbReference type="GO" id="GO:0005524">
    <property type="term" value="F:ATP binding"/>
    <property type="evidence" value="ECO:0007669"/>
    <property type="project" value="UniProtKB-UniRule"/>
</dbReference>
<sequence length="525" mass="58607">MRRYPIHLHAGVSSVAVCRTRDSSDVSSERGNHLAHDLPPTSDRLRGLSGSRRCPATKVMRPLRPFLLSPHIRLPSLISPHLRRGTTQSLPRFSHRLYSLSHPRRSSPNPMSSTSTLAEPEIEYEHIEGAETIASYKRGGLHAVEIGGQLNSRYRIVHKLGFGTYSTTWLARDTSHDRLVAVKIARADSVPREASILRSLTRTQPTPDDNMDRNESIGEMRLGMMMVPPLLDEFMVTGPNGTHPCYVTEPASSSLAWAKGGAVGGLFHLDVARSLAAQLTLAVAFVHAHGLVHGDEQLYHRYNPPEYEAVCRLDGKPLPPGVPAHAVSTIWLGKSSTDITLPEAHIYLTDFGEAYSPSQVDRYESHAPTVSRPPEARFEPTTTLSFSSDIWTLACSLWGIIAWRSPFDNFFGSQDDTTCEQVDALGPLPPVWWQKWEARGDFFTEDGTPSDGRVVTTLEGRFDRSVQQYRLEAGMNTASDEERDAILALLRSMLSYKPADRPTVEQVLKSDWMQKWALPEYHRSR</sequence>
<dbReference type="GO" id="GO:0005737">
    <property type="term" value="C:cytoplasm"/>
    <property type="evidence" value="ECO:0007669"/>
    <property type="project" value="TreeGrafter"/>
</dbReference>
<evidence type="ECO:0000256" key="8">
    <source>
        <dbReference type="ARBA" id="ARBA00048679"/>
    </source>
</evidence>
<dbReference type="EMBL" id="VIBQ01000016">
    <property type="protein sequence ID" value="KAB8356467.1"/>
    <property type="molecule type" value="Genomic_DNA"/>
</dbReference>
<dbReference type="AlphaFoldDB" id="A0A5N6KXE3"/>
<evidence type="ECO:0000256" key="7">
    <source>
        <dbReference type="ARBA" id="ARBA00047899"/>
    </source>
</evidence>
<dbReference type="OrthoDB" id="5979581at2759"/>
<keyword evidence="6 9" id="KW-0067">ATP-binding</keyword>
<feature type="domain" description="Protein kinase" evidence="11">
    <location>
        <begin position="154"/>
        <end position="513"/>
    </location>
</feature>
<reference evidence="12 13" key="1">
    <citation type="submission" date="2019-06" db="EMBL/GenBank/DDBJ databases">
        <title>A chromosomal-level reference genome of Carpinus fangiana (Coryloideae, Betulaceae).</title>
        <authorList>
            <person name="Yang X."/>
            <person name="Wang Z."/>
            <person name="Zhang L."/>
            <person name="Hao G."/>
            <person name="Liu J."/>
            <person name="Yang Y."/>
        </authorList>
    </citation>
    <scope>NUCLEOTIDE SEQUENCE [LARGE SCALE GENOMIC DNA]</scope>
    <source>
        <strain evidence="12">Cfa_2016G</strain>
        <tissue evidence="12">Leaf</tissue>
    </source>
</reference>
<gene>
    <name evidence="12" type="ORF">FH972_024050</name>
</gene>
<dbReference type="InterPro" id="IPR051334">
    <property type="entry name" value="SRPK"/>
</dbReference>
<dbReference type="Gene3D" id="3.30.200.20">
    <property type="entry name" value="Phosphorylase Kinase, domain 1"/>
    <property type="match status" value="1"/>
</dbReference>
<keyword evidence="5" id="KW-0418">Kinase</keyword>
<dbReference type="InterPro" id="IPR000719">
    <property type="entry name" value="Prot_kinase_dom"/>
</dbReference>